<accession>A0A074XNA8</accession>
<dbReference type="InterPro" id="IPR036864">
    <property type="entry name" value="Zn2-C6_fun-type_DNA-bd_sf"/>
</dbReference>
<gene>
    <name evidence="7" type="ORF">M436DRAFT_40445</name>
</gene>
<dbReference type="Pfam" id="PF00172">
    <property type="entry name" value="Zn_clus"/>
    <property type="match status" value="1"/>
</dbReference>
<dbReference type="GO" id="GO:0003677">
    <property type="term" value="F:DNA binding"/>
    <property type="evidence" value="ECO:0007669"/>
    <property type="project" value="UniProtKB-KW"/>
</dbReference>
<evidence type="ECO:0000256" key="5">
    <source>
        <dbReference type="SAM" id="MobiDB-lite"/>
    </source>
</evidence>
<dbReference type="SMART" id="SM00066">
    <property type="entry name" value="GAL4"/>
    <property type="match status" value="1"/>
</dbReference>
<dbReference type="Gene3D" id="4.10.240.10">
    <property type="entry name" value="Zn(2)-C6 fungal-type DNA-binding domain"/>
    <property type="match status" value="1"/>
</dbReference>
<keyword evidence="8" id="KW-1185">Reference proteome</keyword>
<dbReference type="PANTHER" id="PTHR47424:SF3">
    <property type="entry name" value="REGULATORY PROTEIN GAL4"/>
    <property type="match status" value="1"/>
</dbReference>
<keyword evidence="2" id="KW-0238">DNA-binding</keyword>
<dbReference type="SUPFAM" id="SSF57701">
    <property type="entry name" value="Zn2/Cys6 DNA-binding domain"/>
    <property type="match status" value="1"/>
</dbReference>
<keyword evidence="1" id="KW-0805">Transcription regulation</keyword>
<keyword evidence="4" id="KW-0539">Nucleus</keyword>
<sequence>MSPPVLAIARPLAPQPSRVPDVSGLQPLQSNHPLKSTRSRRGTINAACRECRLRKLKCDGMRPSCQRCISKGIDSCEYPVNPGETRFTALKRKNASLVTESDRMQKFIDALRSASASQAQDMLRHLRTSDDGLAAADHLLSTLILPGSDGPTHSLHHRNSTSSISSGPSPPSNSDTAQTPHTSRSRSTNTNHKSLPSFTLDDDTSLVETPYQPFSDFDRPLPSTDALHRCIDAFYNESGKLFHVFSRGHTEAQFHILAGQADKQALRLAACELCAVAALGSQYIKESLPEGTEQNLYGVAKHLLEDVVTVDTTRAAKVCVMLGMFNIMNKQKVAMTFVEMGLSLLSRPPITQVCPSNMERSQWMERRKVWRVLIFLETWLSSTLGYVSGLKLPKDSMDLRNLETGGEVNLEEKVTTEMIKIAVIKFDMLRLSLQFKDLSALTVETITHELQYWHKNLPPEMRLPELDNNPDISFELRRTIYYVNFLYFGAQIMLLRRVLQSMHEQSNLLVGDETVVNDLIVQANFAARESARLFRRIYAEGGIVKRCWICIFQAYSSCVLILHHVAEMLYEQHTGGRSVGKLEDELHLALGCLDFLSVCGEKDVAAGQFHSTLSRFYATLYSTATGQLDFGQDVIKTARDLNELVRRPFKSSDQFSPGCCFLWQGQEQHQRETDDLSIRDVSNGPEESLRGSWQRIDGIRNDGMIHNLLSSMRPGHFLTGFESSAWNDSAQVM</sequence>
<organism evidence="7 8">
    <name type="scientific">Aureobasidium namibiae CBS 147.97</name>
    <dbReference type="NCBI Taxonomy" id="1043004"/>
    <lineage>
        <taxon>Eukaryota</taxon>
        <taxon>Fungi</taxon>
        <taxon>Dikarya</taxon>
        <taxon>Ascomycota</taxon>
        <taxon>Pezizomycotina</taxon>
        <taxon>Dothideomycetes</taxon>
        <taxon>Dothideomycetidae</taxon>
        <taxon>Dothideales</taxon>
        <taxon>Saccotheciaceae</taxon>
        <taxon>Aureobasidium</taxon>
    </lineage>
</organism>
<dbReference type="InterPro" id="IPR051127">
    <property type="entry name" value="Fungal_SecMet_Regulators"/>
</dbReference>
<dbReference type="RefSeq" id="XP_013430176.1">
    <property type="nucleotide sequence ID" value="XM_013574722.1"/>
</dbReference>
<dbReference type="PANTHER" id="PTHR47424">
    <property type="entry name" value="REGULATORY PROTEIN GAL4"/>
    <property type="match status" value="1"/>
</dbReference>
<evidence type="ECO:0000256" key="2">
    <source>
        <dbReference type="ARBA" id="ARBA00023125"/>
    </source>
</evidence>
<dbReference type="PROSITE" id="PS50048">
    <property type="entry name" value="ZN2_CY6_FUNGAL_2"/>
    <property type="match status" value="1"/>
</dbReference>
<name>A0A074XNA8_9PEZI</name>
<feature type="region of interest" description="Disordered" evidence="5">
    <location>
        <begin position="14"/>
        <end position="39"/>
    </location>
</feature>
<dbReference type="CDD" id="cd00067">
    <property type="entry name" value="GAL4"/>
    <property type="match status" value="1"/>
</dbReference>
<dbReference type="EMBL" id="KL584704">
    <property type="protein sequence ID" value="KEQ76056.1"/>
    <property type="molecule type" value="Genomic_DNA"/>
</dbReference>
<evidence type="ECO:0000313" key="8">
    <source>
        <dbReference type="Proteomes" id="UP000027730"/>
    </source>
</evidence>
<evidence type="ECO:0000259" key="6">
    <source>
        <dbReference type="PROSITE" id="PS50048"/>
    </source>
</evidence>
<feature type="compositionally biased region" description="Polar residues" evidence="5">
    <location>
        <begin position="175"/>
        <end position="197"/>
    </location>
</feature>
<evidence type="ECO:0000256" key="1">
    <source>
        <dbReference type="ARBA" id="ARBA00023015"/>
    </source>
</evidence>
<dbReference type="GO" id="GO:0008270">
    <property type="term" value="F:zinc ion binding"/>
    <property type="evidence" value="ECO:0007669"/>
    <property type="project" value="InterPro"/>
</dbReference>
<dbReference type="InterPro" id="IPR001138">
    <property type="entry name" value="Zn2Cys6_DnaBD"/>
</dbReference>
<dbReference type="HOGENOM" id="CLU_013863_0_0_1"/>
<proteinExistence type="predicted"/>
<evidence type="ECO:0000313" key="7">
    <source>
        <dbReference type="EMBL" id="KEQ76056.1"/>
    </source>
</evidence>
<dbReference type="GO" id="GO:0000981">
    <property type="term" value="F:DNA-binding transcription factor activity, RNA polymerase II-specific"/>
    <property type="evidence" value="ECO:0007669"/>
    <property type="project" value="InterPro"/>
</dbReference>
<dbReference type="OrthoDB" id="1919336at2759"/>
<keyword evidence="3" id="KW-0804">Transcription</keyword>
<feature type="region of interest" description="Disordered" evidence="5">
    <location>
        <begin position="150"/>
        <end position="206"/>
    </location>
</feature>
<protein>
    <recommendedName>
        <fullName evidence="6">Zn(2)-C6 fungal-type domain-containing protein</fullName>
    </recommendedName>
</protein>
<dbReference type="Proteomes" id="UP000027730">
    <property type="component" value="Unassembled WGS sequence"/>
</dbReference>
<dbReference type="AlphaFoldDB" id="A0A074XNA8"/>
<reference evidence="7 8" key="1">
    <citation type="journal article" date="2014" name="BMC Genomics">
        <title>Genome sequencing of four Aureobasidium pullulans varieties: biotechnological potential, stress tolerance, and description of new species.</title>
        <authorList>
            <person name="Gostin Ar C."/>
            <person name="Ohm R.A."/>
            <person name="Kogej T."/>
            <person name="Sonjak S."/>
            <person name="Turk M."/>
            <person name="Zajc J."/>
            <person name="Zalar P."/>
            <person name="Grube M."/>
            <person name="Sun H."/>
            <person name="Han J."/>
            <person name="Sharma A."/>
            <person name="Chiniquy J."/>
            <person name="Ngan C.Y."/>
            <person name="Lipzen A."/>
            <person name="Barry K."/>
            <person name="Grigoriev I.V."/>
            <person name="Gunde-Cimerman N."/>
        </authorList>
    </citation>
    <scope>NUCLEOTIDE SEQUENCE [LARGE SCALE GENOMIC DNA]</scope>
    <source>
        <strain evidence="7 8">CBS 147.97</strain>
    </source>
</reference>
<dbReference type="CDD" id="cd12148">
    <property type="entry name" value="fungal_TF_MHR"/>
    <property type="match status" value="1"/>
</dbReference>
<evidence type="ECO:0000256" key="3">
    <source>
        <dbReference type="ARBA" id="ARBA00023163"/>
    </source>
</evidence>
<dbReference type="GeneID" id="25409371"/>
<dbReference type="STRING" id="1043004.A0A074XNA8"/>
<dbReference type="PROSITE" id="PS00463">
    <property type="entry name" value="ZN2_CY6_FUNGAL_1"/>
    <property type="match status" value="1"/>
</dbReference>
<feature type="domain" description="Zn(2)-C6 fungal-type" evidence="6">
    <location>
        <begin position="47"/>
        <end position="78"/>
    </location>
</feature>
<evidence type="ECO:0000256" key="4">
    <source>
        <dbReference type="ARBA" id="ARBA00023242"/>
    </source>
</evidence>